<evidence type="ECO:0000256" key="3">
    <source>
        <dbReference type="SAM" id="SignalP"/>
    </source>
</evidence>
<reference evidence="4" key="1">
    <citation type="submission" date="2019-11" db="EMBL/GenBank/DDBJ databases">
        <authorList>
            <person name="Liu Y."/>
            <person name="Hou J."/>
            <person name="Li T.-Q."/>
            <person name="Guan C.-H."/>
            <person name="Wu X."/>
            <person name="Wu H.-Z."/>
            <person name="Ling F."/>
            <person name="Zhang R."/>
            <person name="Shi X.-G."/>
            <person name="Ren J.-P."/>
            <person name="Chen E.-F."/>
            <person name="Sun J.-M."/>
        </authorList>
    </citation>
    <scope>NUCLEOTIDE SEQUENCE</scope>
    <source>
        <strain evidence="4">Adult_tree_wgs_1</strain>
        <tissue evidence="4">Leaves</tissue>
    </source>
</reference>
<sequence>MISIMFLAIFVPLLSPPRPDKPSSASTSNGADGRINPDPTLIPARDLMASSLVTRNSSATCGRASDSGIELSGGYSSDGDGATMSSQNPNVPEFPPPVSVPMVGIPESPPRSSCTSTLFLMGKNFIIYVWKQITKIKTILSNSTTGPFNLGNKSLILAFETALALITIRFQALGNSSSATLLSSFLGTMLAVSTVFAFTFTLIGLMLEGVHQAVATVCSYARLIWVVLGFFFMSATFVPGRLVWLVWAAGVVVALVFFYSLAKRTCNTSAESTPSSSV</sequence>
<dbReference type="AlphaFoldDB" id="A0A834G2A1"/>
<feature type="transmembrane region" description="Helical" evidence="2">
    <location>
        <begin position="219"/>
        <end position="238"/>
    </location>
</feature>
<evidence type="ECO:0000313" key="5">
    <source>
        <dbReference type="Proteomes" id="UP000626092"/>
    </source>
</evidence>
<feature type="chain" id="PRO_5033054442" evidence="3">
    <location>
        <begin position="17"/>
        <end position="278"/>
    </location>
</feature>
<evidence type="ECO:0000313" key="4">
    <source>
        <dbReference type="EMBL" id="KAF7115187.1"/>
    </source>
</evidence>
<dbReference type="EMBL" id="WJXA01000165">
    <property type="protein sequence ID" value="KAF7115187.1"/>
    <property type="molecule type" value="Genomic_DNA"/>
</dbReference>
<protein>
    <submittedName>
        <fullName evidence="4">Uncharacterized protein</fullName>
    </submittedName>
</protein>
<keyword evidence="3" id="KW-0732">Signal</keyword>
<accession>A0A834G2A1</accession>
<comment type="caution">
    <text evidence="4">The sequence shown here is derived from an EMBL/GenBank/DDBJ whole genome shotgun (WGS) entry which is preliminary data.</text>
</comment>
<dbReference type="Proteomes" id="UP000626092">
    <property type="component" value="Unassembled WGS sequence"/>
</dbReference>
<feature type="region of interest" description="Disordered" evidence="1">
    <location>
        <begin position="59"/>
        <end position="88"/>
    </location>
</feature>
<feature type="transmembrane region" description="Helical" evidence="2">
    <location>
        <begin position="244"/>
        <end position="262"/>
    </location>
</feature>
<proteinExistence type="predicted"/>
<organism evidence="4 5">
    <name type="scientific">Rhododendron simsii</name>
    <name type="common">Sims's rhododendron</name>
    <dbReference type="NCBI Taxonomy" id="118357"/>
    <lineage>
        <taxon>Eukaryota</taxon>
        <taxon>Viridiplantae</taxon>
        <taxon>Streptophyta</taxon>
        <taxon>Embryophyta</taxon>
        <taxon>Tracheophyta</taxon>
        <taxon>Spermatophyta</taxon>
        <taxon>Magnoliopsida</taxon>
        <taxon>eudicotyledons</taxon>
        <taxon>Gunneridae</taxon>
        <taxon>Pentapetalae</taxon>
        <taxon>asterids</taxon>
        <taxon>Ericales</taxon>
        <taxon>Ericaceae</taxon>
        <taxon>Ericoideae</taxon>
        <taxon>Rhodoreae</taxon>
        <taxon>Rhododendron</taxon>
    </lineage>
</organism>
<keyword evidence="2" id="KW-0472">Membrane</keyword>
<evidence type="ECO:0000256" key="1">
    <source>
        <dbReference type="SAM" id="MobiDB-lite"/>
    </source>
</evidence>
<feature type="signal peptide" evidence="3">
    <location>
        <begin position="1"/>
        <end position="16"/>
    </location>
</feature>
<keyword evidence="5" id="KW-1185">Reference proteome</keyword>
<keyword evidence="2" id="KW-1133">Transmembrane helix</keyword>
<evidence type="ECO:0000256" key="2">
    <source>
        <dbReference type="SAM" id="Phobius"/>
    </source>
</evidence>
<feature type="region of interest" description="Disordered" evidence="1">
    <location>
        <begin position="17"/>
        <end position="40"/>
    </location>
</feature>
<name>A0A834G2A1_RHOSS</name>
<feature type="transmembrane region" description="Helical" evidence="2">
    <location>
        <begin position="185"/>
        <end position="207"/>
    </location>
</feature>
<keyword evidence="2" id="KW-0812">Transmembrane</keyword>
<dbReference type="OrthoDB" id="1598710at2759"/>
<gene>
    <name evidence="4" type="ORF">RHSIM_RhsimUnG0062500</name>
</gene>